<keyword evidence="1" id="KW-0472">Membrane</keyword>
<keyword evidence="1" id="KW-1133">Transmembrane helix</keyword>
<keyword evidence="4" id="KW-1185">Reference proteome</keyword>
<dbReference type="Pfam" id="PF01569">
    <property type="entry name" value="PAP2"/>
    <property type="match status" value="1"/>
</dbReference>
<feature type="domain" description="Phosphatidic acid phosphatase type 2/haloperoxidase" evidence="2">
    <location>
        <begin position="93"/>
        <end position="215"/>
    </location>
</feature>
<dbReference type="PANTHER" id="PTHR14969:SF13">
    <property type="entry name" value="AT30094P"/>
    <property type="match status" value="1"/>
</dbReference>
<dbReference type="InterPro" id="IPR036938">
    <property type="entry name" value="PAP2/HPO_sf"/>
</dbReference>
<dbReference type="Proteomes" id="UP000037460">
    <property type="component" value="Unassembled WGS sequence"/>
</dbReference>
<feature type="transmembrane region" description="Helical" evidence="1">
    <location>
        <begin position="268"/>
        <end position="290"/>
    </location>
</feature>
<feature type="transmembrane region" description="Helical" evidence="1">
    <location>
        <begin position="197"/>
        <end position="215"/>
    </location>
</feature>
<evidence type="ECO:0000313" key="4">
    <source>
        <dbReference type="Proteomes" id="UP000037460"/>
    </source>
</evidence>
<dbReference type="OrthoDB" id="301434at2759"/>
<dbReference type="AlphaFoldDB" id="A0A0M0JGR8"/>
<dbReference type="PANTHER" id="PTHR14969">
    <property type="entry name" value="SPHINGOSINE-1-PHOSPHATE PHOSPHOHYDROLASE"/>
    <property type="match status" value="1"/>
</dbReference>
<evidence type="ECO:0000313" key="3">
    <source>
        <dbReference type="EMBL" id="KOO25779.1"/>
    </source>
</evidence>
<dbReference type="SUPFAM" id="SSF48317">
    <property type="entry name" value="Acid phosphatase/Vanadium-dependent haloperoxidase"/>
    <property type="match status" value="1"/>
</dbReference>
<protein>
    <recommendedName>
        <fullName evidence="2">Phosphatidic acid phosphatase type 2/haloperoxidase domain-containing protein</fullName>
    </recommendedName>
</protein>
<comment type="caution">
    <text evidence="3">The sequence shown here is derived from an EMBL/GenBank/DDBJ whole genome shotgun (WGS) entry which is preliminary data.</text>
</comment>
<gene>
    <name evidence="3" type="ORF">Ctob_004451</name>
</gene>
<evidence type="ECO:0000256" key="1">
    <source>
        <dbReference type="SAM" id="Phobius"/>
    </source>
</evidence>
<dbReference type="EMBL" id="JWZX01002930">
    <property type="protein sequence ID" value="KOO25779.1"/>
    <property type="molecule type" value="Genomic_DNA"/>
</dbReference>
<organism evidence="3 4">
    <name type="scientific">Chrysochromulina tobinii</name>
    <dbReference type="NCBI Taxonomy" id="1460289"/>
    <lineage>
        <taxon>Eukaryota</taxon>
        <taxon>Haptista</taxon>
        <taxon>Haptophyta</taxon>
        <taxon>Prymnesiophyceae</taxon>
        <taxon>Prymnesiales</taxon>
        <taxon>Chrysochromulinaceae</taxon>
        <taxon>Chrysochromulina</taxon>
    </lineage>
</organism>
<dbReference type="Gene3D" id="1.20.144.10">
    <property type="entry name" value="Phosphatidic acid phosphatase type 2/haloperoxidase"/>
    <property type="match status" value="1"/>
</dbReference>
<dbReference type="SMART" id="SM00014">
    <property type="entry name" value="acidPPc"/>
    <property type="match status" value="1"/>
</dbReference>
<name>A0A0M0JGR8_9EUKA</name>
<feature type="transmembrane region" description="Helical" evidence="1">
    <location>
        <begin position="6"/>
        <end position="26"/>
    </location>
</feature>
<keyword evidence="1" id="KW-0812">Transmembrane</keyword>
<dbReference type="InterPro" id="IPR000326">
    <property type="entry name" value="PAP2/HPO"/>
</dbReference>
<feature type="transmembrane region" description="Helical" evidence="1">
    <location>
        <begin position="311"/>
        <end position="332"/>
    </location>
</feature>
<proteinExistence type="predicted"/>
<accession>A0A0M0JGR8</accession>
<evidence type="ECO:0000259" key="2">
    <source>
        <dbReference type="SMART" id="SM00014"/>
    </source>
</evidence>
<reference evidence="4" key="1">
    <citation type="journal article" date="2015" name="PLoS Genet.">
        <title>Genome Sequence and Transcriptome Analyses of Chrysochromulina tobin: Metabolic Tools for Enhanced Algal Fitness in the Prominent Order Prymnesiales (Haptophyceae).</title>
        <authorList>
            <person name="Hovde B.T."/>
            <person name="Deodato C.R."/>
            <person name="Hunsperger H.M."/>
            <person name="Ryken S.A."/>
            <person name="Yost W."/>
            <person name="Jha R.K."/>
            <person name="Patterson J."/>
            <person name="Monnat R.J. Jr."/>
            <person name="Barlow S.B."/>
            <person name="Starkenburg S.R."/>
            <person name="Cattolico R.A."/>
        </authorList>
    </citation>
    <scope>NUCLEOTIDE SEQUENCE</scope>
    <source>
        <strain evidence="4">CCMP291</strain>
    </source>
</reference>
<sequence>MASGASLTPATYICVALITAAAALLAHPPSANRLRSWLAARVRWDSVERVQQVLRCKAADIWFSAFPFLGNEIQYVLLLPATAWFLDDAGATARHLSLGAFIGCYLSNAAKTQMRLPRPPLKLHVGKGSTVSEKARQEHERIAEQYGFPSTHSAHALLLGTIFGRALLSPGLGRQAFVLVHTAHVGLSRLYMGVHSLADVLGGLLVGALLAFGAFEPLGLLSDAAVTFEETVSFAGVHLGLVFACALARDDAPRAAFVASLRAPGGSIPAVLAATVMTQLVTGLLVLGMLRTGLSAAAKKAVARLVPAGRLNSLAGMVRVLLVNLSASAWVMGMHPARLLEAAASLKR</sequence>